<evidence type="ECO:0000313" key="2">
    <source>
        <dbReference type="EMBL" id="CAL1683687.1"/>
    </source>
</evidence>
<dbReference type="AlphaFoldDB" id="A0AAV2NTZ1"/>
<gene>
    <name evidence="2" type="ORF">LPLAT_LOCUS9367</name>
</gene>
<name>A0AAV2NTZ1_9HYME</name>
<keyword evidence="3" id="KW-1185">Reference proteome</keyword>
<feature type="transmembrane region" description="Helical" evidence="1">
    <location>
        <begin position="13"/>
        <end position="31"/>
    </location>
</feature>
<reference evidence="2" key="1">
    <citation type="submission" date="2024-04" db="EMBL/GenBank/DDBJ databases">
        <authorList>
            <consortium name="Molecular Ecology Group"/>
        </authorList>
    </citation>
    <scope>NUCLEOTIDE SEQUENCE</scope>
</reference>
<evidence type="ECO:0000313" key="3">
    <source>
        <dbReference type="Proteomes" id="UP001497644"/>
    </source>
</evidence>
<keyword evidence="1" id="KW-1133">Transmembrane helix</keyword>
<keyword evidence="1" id="KW-0812">Transmembrane</keyword>
<dbReference type="Proteomes" id="UP001497644">
    <property type="component" value="Chromosome 4"/>
</dbReference>
<evidence type="ECO:0000256" key="1">
    <source>
        <dbReference type="SAM" id="Phobius"/>
    </source>
</evidence>
<protein>
    <submittedName>
        <fullName evidence="2">Uncharacterized protein</fullName>
    </submittedName>
</protein>
<accession>A0AAV2NTZ1</accession>
<proteinExistence type="predicted"/>
<keyword evidence="1" id="KW-0472">Membrane</keyword>
<sequence>MYRITETRFYSEHGRIVGMAAAIAIVAVSRAEKKRKKKEKKKNIGMERAMEIQDRRITNACRPSFVAGALTANSKLR</sequence>
<dbReference type="EMBL" id="OZ034827">
    <property type="protein sequence ID" value="CAL1683687.1"/>
    <property type="molecule type" value="Genomic_DNA"/>
</dbReference>
<organism evidence="2 3">
    <name type="scientific">Lasius platythorax</name>
    <dbReference type="NCBI Taxonomy" id="488582"/>
    <lineage>
        <taxon>Eukaryota</taxon>
        <taxon>Metazoa</taxon>
        <taxon>Ecdysozoa</taxon>
        <taxon>Arthropoda</taxon>
        <taxon>Hexapoda</taxon>
        <taxon>Insecta</taxon>
        <taxon>Pterygota</taxon>
        <taxon>Neoptera</taxon>
        <taxon>Endopterygota</taxon>
        <taxon>Hymenoptera</taxon>
        <taxon>Apocrita</taxon>
        <taxon>Aculeata</taxon>
        <taxon>Formicoidea</taxon>
        <taxon>Formicidae</taxon>
        <taxon>Formicinae</taxon>
        <taxon>Lasius</taxon>
        <taxon>Lasius</taxon>
    </lineage>
</organism>